<dbReference type="GO" id="GO:0009234">
    <property type="term" value="P:menaquinone biosynthetic process"/>
    <property type="evidence" value="ECO:0007669"/>
    <property type="project" value="TreeGrafter"/>
</dbReference>
<name>J9BYB8_9ZZZZ</name>
<feature type="transmembrane region" description="Helical" evidence="6">
    <location>
        <begin position="35"/>
        <end position="55"/>
    </location>
</feature>
<dbReference type="EMBL" id="AMCI01007489">
    <property type="protein sequence ID" value="EJW92535.1"/>
    <property type="molecule type" value="Genomic_DNA"/>
</dbReference>
<dbReference type="AlphaFoldDB" id="J9BYB8"/>
<comment type="subcellular location">
    <subcellularLocation>
        <location evidence="1">Membrane</location>
        <topology evidence="1">Multi-pass membrane protein</topology>
    </subcellularLocation>
</comment>
<keyword evidence="2 7" id="KW-0808">Transferase</keyword>
<feature type="transmembrane region" description="Helical" evidence="6">
    <location>
        <begin position="61"/>
        <end position="78"/>
    </location>
</feature>
<accession>J9BYB8</accession>
<comment type="caution">
    <text evidence="7">The sequence shown here is derived from an EMBL/GenBank/DDBJ whole genome shotgun (WGS) entry which is preliminary data.</text>
</comment>
<feature type="non-terminal residue" evidence="7">
    <location>
        <position position="1"/>
    </location>
</feature>
<evidence type="ECO:0000256" key="3">
    <source>
        <dbReference type="ARBA" id="ARBA00022692"/>
    </source>
</evidence>
<feature type="transmembrane region" description="Helical" evidence="6">
    <location>
        <begin position="85"/>
        <end position="105"/>
    </location>
</feature>
<keyword evidence="5 6" id="KW-0472">Membrane</keyword>
<feature type="transmembrane region" description="Helical" evidence="6">
    <location>
        <begin position="111"/>
        <end position="129"/>
    </location>
</feature>
<dbReference type="PANTHER" id="PTHR13929:SF0">
    <property type="entry name" value="UBIA PRENYLTRANSFERASE DOMAIN-CONTAINING PROTEIN 1"/>
    <property type="match status" value="1"/>
</dbReference>
<keyword evidence="3 6" id="KW-0812">Transmembrane</keyword>
<dbReference type="InterPro" id="IPR000537">
    <property type="entry name" value="UbiA_prenyltransferase"/>
</dbReference>
<evidence type="ECO:0000256" key="1">
    <source>
        <dbReference type="ARBA" id="ARBA00004141"/>
    </source>
</evidence>
<dbReference type="GO" id="GO:0042371">
    <property type="term" value="P:vitamin K biosynthetic process"/>
    <property type="evidence" value="ECO:0007669"/>
    <property type="project" value="TreeGrafter"/>
</dbReference>
<organism evidence="7">
    <name type="scientific">gut metagenome</name>
    <dbReference type="NCBI Taxonomy" id="749906"/>
    <lineage>
        <taxon>unclassified sequences</taxon>
        <taxon>metagenomes</taxon>
        <taxon>organismal metagenomes</taxon>
    </lineage>
</organism>
<feature type="transmembrane region" description="Helical" evidence="6">
    <location>
        <begin position="157"/>
        <end position="176"/>
    </location>
</feature>
<dbReference type="PANTHER" id="PTHR13929">
    <property type="entry name" value="1,4-DIHYDROXY-2-NAPHTHOATE OCTAPRENYLTRANSFERASE"/>
    <property type="match status" value="1"/>
</dbReference>
<evidence type="ECO:0000313" key="7">
    <source>
        <dbReference type="EMBL" id="EJW92535.1"/>
    </source>
</evidence>
<evidence type="ECO:0000256" key="5">
    <source>
        <dbReference type="ARBA" id="ARBA00023136"/>
    </source>
</evidence>
<dbReference type="InterPro" id="IPR026046">
    <property type="entry name" value="UBIAD1"/>
</dbReference>
<feature type="non-terminal residue" evidence="7">
    <location>
        <position position="177"/>
    </location>
</feature>
<dbReference type="Pfam" id="PF01040">
    <property type="entry name" value="UbiA"/>
    <property type="match status" value="1"/>
</dbReference>
<dbReference type="CDD" id="cd13962">
    <property type="entry name" value="PT_UbiA_UBIAD1"/>
    <property type="match status" value="1"/>
</dbReference>
<dbReference type="GO" id="GO:0004659">
    <property type="term" value="F:prenyltransferase activity"/>
    <property type="evidence" value="ECO:0007669"/>
    <property type="project" value="InterPro"/>
</dbReference>
<sequence>NMVSDYFDFTWGVDTKACNNGVTWIHDGTFRPKEILRYGLVLVALAVPIGVFLLYNSSWSGWWIGVAGILLSLVYPWMKSHRLGDLNILCSFALLPALGTFFVAVGSYDTQSLLMILPIGLLTVSILHANNTRDVKTDLQAGLGTITTSVSLMNAKAIYAFEVFAPYALALLYVLLL</sequence>
<protein>
    <submittedName>
        <fullName evidence="7">1,4-dihydroxy-2-naphthoate octaprenyltransferase</fullName>
    </submittedName>
</protein>
<keyword evidence="4 6" id="KW-1133">Transmembrane helix</keyword>
<proteinExistence type="predicted"/>
<gene>
    <name evidence="7" type="ORF">EVA_19358</name>
</gene>
<evidence type="ECO:0000256" key="6">
    <source>
        <dbReference type="SAM" id="Phobius"/>
    </source>
</evidence>
<reference evidence="7" key="1">
    <citation type="journal article" date="2012" name="PLoS ONE">
        <title>Gene sets for utilization of primary and secondary nutrition supplies in the distal gut of endangered iberian lynx.</title>
        <authorList>
            <person name="Alcaide M."/>
            <person name="Messina E."/>
            <person name="Richter M."/>
            <person name="Bargiela R."/>
            <person name="Peplies J."/>
            <person name="Huws S.A."/>
            <person name="Newbold C.J."/>
            <person name="Golyshin P.N."/>
            <person name="Simon M.A."/>
            <person name="Lopez G."/>
            <person name="Yakimov M.M."/>
            <person name="Ferrer M."/>
        </authorList>
    </citation>
    <scope>NUCLEOTIDE SEQUENCE</scope>
</reference>
<dbReference type="GO" id="GO:0016020">
    <property type="term" value="C:membrane"/>
    <property type="evidence" value="ECO:0007669"/>
    <property type="project" value="UniProtKB-SubCell"/>
</dbReference>
<evidence type="ECO:0000256" key="4">
    <source>
        <dbReference type="ARBA" id="ARBA00022989"/>
    </source>
</evidence>
<evidence type="ECO:0000256" key="2">
    <source>
        <dbReference type="ARBA" id="ARBA00022679"/>
    </source>
</evidence>